<evidence type="ECO:0000256" key="1">
    <source>
        <dbReference type="SAM" id="MobiDB-lite"/>
    </source>
</evidence>
<protein>
    <submittedName>
        <fullName evidence="3">Uncharacterized protein</fullName>
    </submittedName>
</protein>
<reference evidence="4 5" key="1">
    <citation type="submission" date="2017-07" db="EMBL/GenBank/DDBJ databases">
        <title>Leptospira spp. isolated from tropical soils.</title>
        <authorList>
            <person name="Thibeaux R."/>
            <person name="Iraola G."/>
            <person name="Ferres I."/>
            <person name="Bierque E."/>
            <person name="Girault D."/>
            <person name="Soupe-Gilbert M.-E."/>
            <person name="Picardeau M."/>
            <person name="Goarant C."/>
        </authorList>
    </citation>
    <scope>NUCLEOTIDE SEQUENCE [LARGE SCALE GENOMIC DNA]</scope>
    <source>
        <strain evidence="3 5">FH1-B-B1</strain>
        <strain evidence="2 4">FH1-B-C1</strain>
    </source>
</reference>
<proteinExistence type="predicted"/>
<feature type="compositionally biased region" description="Basic and acidic residues" evidence="1">
    <location>
        <begin position="105"/>
        <end position="120"/>
    </location>
</feature>
<name>A0A2M9ZR93_9LEPT</name>
<dbReference type="PROSITE" id="PS51257">
    <property type="entry name" value="PROKAR_LIPOPROTEIN"/>
    <property type="match status" value="1"/>
</dbReference>
<dbReference type="Proteomes" id="UP000231990">
    <property type="component" value="Unassembled WGS sequence"/>
</dbReference>
<evidence type="ECO:0000313" key="2">
    <source>
        <dbReference type="EMBL" id="PJZ71064.1"/>
    </source>
</evidence>
<evidence type="ECO:0000313" key="5">
    <source>
        <dbReference type="Proteomes" id="UP000231990"/>
    </source>
</evidence>
<dbReference type="OrthoDB" id="326204at2"/>
<dbReference type="AlphaFoldDB" id="A0A2M9ZR93"/>
<gene>
    <name evidence="2" type="ORF">CH360_00620</name>
    <name evidence="3" type="ORF">CH373_00620</name>
</gene>
<dbReference type="EMBL" id="NPDY01000001">
    <property type="protein sequence ID" value="PJZ71064.1"/>
    <property type="molecule type" value="Genomic_DNA"/>
</dbReference>
<comment type="caution">
    <text evidence="3">The sequence shown here is derived from an EMBL/GenBank/DDBJ whole genome shotgun (WGS) entry which is preliminary data.</text>
</comment>
<feature type="compositionally biased region" description="Basic and acidic residues" evidence="1">
    <location>
        <begin position="169"/>
        <end position="178"/>
    </location>
</feature>
<feature type="region of interest" description="Disordered" evidence="1">
    <location>
        <begin position="144"/>
        <end position="178"/>
    </location>
</feature>
<keyword evidence="4" id="KW-1185">Reference proteome</keyword>
<evidence type="ECO:0000313" key="3">
    <source>
        <dbReference type="EMBL" id="PJZ74596.1"/>
    </source>
</evidence>
<accession>A0A2M9ZR93</accession>
<organism evidence="3 5">
    <name type="scientific">Leptospira perolatii</name>
    <dbReference type="NCBI Taxonomy" id="2023191"/>
    <lineage>
        <taxon>Bacteria</taxon>
        <taxon>Pseudomonadati</taxon>
        <taxon>Spirochaetota</taxon>
        <taxon>Spirochaetia</taxon>
        <taxon>Leptospirales</taxon>
        <taxon>Leptospiraceae</taxon>
        <taxon>Leptospira</taxon>
    </lineage>
</organism>
<dbReference type="Proteomes" id="UP000231962">
    <property type="component" value="Unassembled WGS sequence"/>
</dbReference>
<dbReference type="EMBL" id="NPDZ01000001">
    <property type="protein sequence ID" value="PJZ74596.1"/>
    <property type="molecule type" value="Genomic_DNA"/>
</dbReference>
<feature type="region of interest" description="Disordered" evidence="1">
    <location>
        <begin position="90"/>
        <end position="120"/>
    </location>
</feature>
<dbReference type="RefSeq" id="WP_100712006.1">
    <property type="nucleotide sequence ID" value="NZ_NPDY01000001.1"/>
</dbReference>
<sequence>MRIFKQGPSFSRFTRLSILAFYFVFFSSCRGCNIQNYRNHVVQWTCDWIEWKCEAIEVHPDLTDCDPFHEEYEGFDHFVDRGILRDEYKIRDEGDQEPVPSDPMLPEKKTRERDKDTISDYGKNMRIDSKRLFERYDIISGRKRDYSRRKHPCSPIDGDAKPNVYYSEPKTEDKGKEF</sequence>
<evidence type="ECO:0000313" key="4">
    <source>
        <dbReference type="Proteomes" id="UP000231962"/>
    </source>
</evidence>